<comment type="catalytic activity">
    <reaction evidence="7 8">
        <text>L-histidinol phosphate + H2O = L-histidinol + phosphate</text>
        <dbReference type="Rhea" id="RHEA:14465"/>
        <dbReference type="ChEBI" id="CHEBI:15377"/>
        <dbReference type="ChEBI" id="CHEBI:43474"/>
        <dbReference type="ChEBI" id="CHEBI:57699"/>
        <dbReference type="ChEBI" id="CHEBI:57980"/>
        <dbReference type="EC" id="3.1.3.15"/>
    </reaction>
</comment>
<protein>
    <recommendedName>
        <fullName evidence="3 8">Histidinol-phosphatase</fullName>
        <shortName evidence="8">HolPase</shortName>
        <ecNumber evidence="3 8">3.1.3.15</ecNumber>
    </recommendedName>
</protein>
<dbReference type="Proteomes" id="UP001139179">
    <property type="component" value="Unassembled WGS sequence"/>
</dbReference>
<dbReference type="AlphaFoldDB" id="A0A9X2DPB4"/>
<evidence type="ECO:0000256" key="2">
    <source>
        <dbReference type="ARBA" id="ARBA00009152"/>
    </source>
</evidence>
<accession>A0A9X2DPB4</accession>
<evidence type="ECO:0000256" key="1">
    <source>
        <dbReference type="ARBA" id="ARBA00004970"/>
    </source>
</evidence>
<dbReference type="NCBIfam" id="TIGR01856">
    <property type="entry name" value="hisJ_fam"/>
    <property type="match status" value="1"/>
</dbReference>
<evidence type="ECO:0000256" key="4">
    <source>
        <dbReference type="ARBA" id="ARBA00022605"/>
    </source>
</evidence>
<keyword evidence="4 8" id="KW-0028">Amino-acid biosynthesis</keyword>
<evidence type="ECO:0000259" key="9">
    <source>
        <dbReference type="Pfam" id="PF02811"/>
    </source>
</evidence>
<reference evidence="10" key="1">
    <citation type="submission" date="2022-05" db="EMBL/GenBank/DDBJ databases">
        <title>Comparative Genomics of Spacecraft Associated Microbes.</title>
        <authorList>
            <person name="Tran M.T."/>
            <person name="Wright A."/>
            <person name="Seuylemezian A."/>
            <person name="Eisen J."/>
            <person name="Coil D."/>
        </authorList>
    </citation>
    <scope>NUCLEOTIDE SEQUENCE</scope>
    <source>
        <strain evidence="10">214.1.1</strain>
    </source>
</reference>
<proteinExistence type="inferred from homology"/>
<dbReference type="InterPro" id="IPR010140">
    <property type="entry name" value="Histidinol_P_phosphatase_HisJ"/>
</dbReference>
<comment type="pathway">
    <text evidence="1 8">Amino-acid biosynthesis; L-histidine biosynthesis; L-histidine from 5-phospho-alpha-D-ribose 1-diphosphate: step 8/9.</text>
</comment>
<gene>
    <name evidence="10" type="ORF">M3202_07120</name>
</gene>
<dbReference type="NCBIfam" id="NF005235">
    <property type="entry name" value="PRK06740.1"/>
    <property type="match status" value="1"/>
</dbReference>
<keyword evidence="11" id="KW-1185">Reference proteome</keyword>
<comment type="caution">
    <text evidence="10">The sequence shown here is derived from an EMBL/GenBank/DDBJ whole genome shotgun (WGS) entry which is preliminary data.</text>
</comment>
<evidence type="ECO:0000256" key="3">
    <source>
        <dbReference type="ARBA" id="ARBA00013085"/>
    </source>
</evidence>
<dbReference type="EMBL" id="JAMBOL010000004">
    <property type="protein sequence ID" value="MCM3713852.1"/>
    <property type="molecule type" value="Genomic_DNA"/>
</dbReference>
<name>A0A9X2DPB4_9BACI</name>
<dbReference type="Gene3D" id="3.20.20.140">
    <property type="entry name" value="Metal-dependent hydrolases"/>
    <property type="match status" value="1"/>
</dbReference>
<dbReference type="EC" id="3.1.3.15" evidence="3 8"/>
<dbReference type="RefSeq" id="WP_251222658.1">
    <property type="nucleotide sequence ID" value="NZ_JAMBOL010000004.1"/>
</dbReference>
<evidence type="ECO:0000256" key="6">
    <source>
        <dbReference type="ARBA" id="ARBA00023102"/>
    </source>
</evidence>
<evidence type="ECO:0000313" key="10">
    <source>
        <dbReference type="EMBL" id="MCM3713852.1"/>
    </source>
</evidence>
<dbReference type="GO" id="GO:0000105">
    <property type="term" value="P:L-histidine biosynthetic process"/>
    <property type="evidence" value="ECO:0007669"/>
    <property type="project" value="UniProtKB-UniRule"/>
</dbReference>
<dbReference type="Pfam" id="PF02811">
    <property type="entry name" value="PHP"/>
    <property type="match status" value="1"/>
</dbReference>
<dbReference type="CDD" id="cd12110">
    <property type="entry name" value="PHP_HisPPase_Hisj_like"/>
    <property type="match status" value="1"/>
</dbReference>
<dbReference type="PANTHER" id="PTHR21039">
    <property type="entry name" value="HISTIDINOL PHOSPHATASE-RELATED"/>
    <property type="match status" value="1"/>
</dbReference>
<dbReference type="SUPFAM" id="SSF89550">
    <property type="entry name" value="PHP domain-like"/>
    <property type="match status" value="1"/>
</dbReference>
<dbReference type="InterPro" id="IPR016195">
    <property type="entry name" value="Pol/histidinol_Pase-like"/>
</dbReference>
<comment type="similarity">
    <text evidence="2 8">Belongs to the PHP hydrolase family. HisK subfamily.</text>
</comment>
<organism evidence="10 11">
    <name type="scientific">Halalkalibacter oceani</name>
    <dbReference type="NCBI Taxonomy" id="1653776"/>
    <lineage>
        <taxon>Bacteria</taxon>
        <taxon>Bacillati</taxon>
        <taxon>Bacillota</taxon>
        <taxon>Bacilli</taxon>
        <taxon>Bacillales</taxon>
        <taxon>Bacillaceae</taxon>
        <taxon>Halalkalibacter</taxon>
    </lineage>
</organism>
<sequence length="333" mass="38682">MSVDYHVHLEEGPYSVNWLARTAKALAFFSEKDAQVRNSLAQIEQLTKRLHNRVEEGCYSEAWLDLYLERAIQLGLKEVGLVEHLYRFQECRRYFEAHMHLANDELGKLQMSWLERVATIPSMNQFIDFIQSQQEKWNNHGVTLSLGIEADFFPHGEAELEALLANKPWDYVIGSVHFVRGWGFDNKYTAGRFEQEDLAELYHTHTDYVCQAISSQLFDLIAHLDNLKVFSYRPEEALLLENYTRIAETLQRHDVATEVNTGLAYRYPVKEACPSPAYLQILARHVIPFTLSSDAHFPDDVGTNIEQSIELLRRNQYTSIVGFSKRKRYEITM</sequence>
<dbReference type="InterPro" id="IPR004013">
    <property type="entry name" value="PHP_dom"/>
</dbReference>
<evidence type="ECO:0000256" key="5">
    <source>
        <dbReference type="ARBA" id="ARBA00022801"/>
    </source>
</evidence>
<dbReference type="GO" id="GO:0005737">
    <property type="term" value="C:cytoplasm"/>
    <property type="evidence" value="ECO:0007669"/>
    <property type="project" value="TreeGrafter"/>
</dbReference>
<keyword evidence="5 8" id="KW-0378">Hydrolase</keyword>
<keyword evidence="6 8" id="KW-0368">Histidine biosynthesis</keyword>
<dbReference type="PANTHER" id="PTHR21039:SF0">
    <property type="entry name" value="HISTIDINOL-PHOSPHATASE"/>
    <property type="match status" value="1"/>
</dbReference>
<evidence type="ECO:0000256" key="8">
    <source>
        <dbReference type="RuleBase" id="RU366003"/>
    </source>
</evidence>
<evidence type="ECO:0000313" key="11">
    <source>
        <dbReference type="Proteomes" id="UP001139179"/>
    </source>
</evidence>
<feature type="domain" description="PHP" evidence="9">
    <location>
        <begin position="61"/>
        <end position="261"/>
    </location>
</feature>
<dbReference type="GO" id="GO:0004401">
    <property type="term" value="F:histidinol-phosphatase activity"/>
    <property type="evidence" value="ECO:0007669"/>
    <property type="project" value="UniProtKB-UniRule"/>
</dbReference>
<evidence type="ECO:0000256" key="7">
    <source>
        <dbReference type="ARBA" id="ARBA00049158"/>
    </source>
</evidence>